<evidence type="ECO:0000313" key="2">
    <source>
        <dbReference type="Proteomes" id="UP001377168"/>
    </source>
</evidence>
<accession>A0ACC6PSH8</accession>
<comment type="caution">
    <text evidence="1">The sequence shown here is derived from an EMBL/GenBank/DDBJ whole genome shotgun (WGS) entry which is preliminary data.</text>
</comment>
<keyword evidence="2" id="KW-1185">Reference proteome</keyword>
<dbReference type="EMBL" id="JBBKAJ010000022">
    <property type="protein sequence ID" value="MEJ8634322.1"/>
    <property type="molecule type" value="Genomic_DNA"/>
</dbReference>
<protein>
    <submittedName>
        <fullName evidence="1">BTAD domain-containing putative transcriptional regulator</fullName>
    </submittedName>
</protein>
<evidence type="ECO:0000313" key="1">
    <source>
        <dbReference type="EMBL" id="MEJ8634322.1"/>
    </source>
</evidence>
<dbReference type="Proteomes" id="UP001377168">
    <property type="component" value="Unassembled WGS sequence"/>
</dbReference>
<proteinExistence type="predicted"/>
<name>A0ACC6PSH8_9ACTN</name>
<reference evidence="1" key="1">
    <citation type="submission" date="2024-03" db="EMBL/GenBank/DDBJ databases">
        <title>Novel Streptomyces species of biotechnological and ecological value are a feature of Machair soil.</title>
        <authorList>
            <person name="Prole J.R."/>
            <person name="Goodfellow M."/>
            <person name="Allenby N."/>
            <person name="Ward A.C."/>
        </authorList>
    </citation>
    <scope>NUCLEOTIDE SEQUENCE</scope>
    <source>
        <strain evidence="1">MS2.AVA.5</strain>
    </source>
</reference>
<sequence length="636" mass="69624">MSRKSVDYGKSRSVQFRTLGPLSILTDGRPIPIAAEKQRTVVAMLITHRGNAVPVSALLEEVWGGEPPQSAVPNLRTYVMQLRRLLQPVEASGPPRLITSRSGYALRLTDDEFDIPRFLALTEQGRRASVRRDMTGSAQSFRSALALWRGDPFEDVMAGPTLREAAASLIEQYLNAVEGYADTELALGQGAAVVEPLRRVVRKHPLRERLHRQLMVALYQSGDVASALGAFTDVRATLRDELGMDPGQELSNTHQAILRRDPELMPARITANLARSAARPVPEAPRQLPRKSTVFVGREQELADARHVLNSPSGERASAPVMLLHGPGGRGKSALALRIAHAMAESYVDGQLYADLQDTGFGARAPLPVEVLGRFLRALGVPRDDVPTDPAEAAARYQSMLAGRRTLIVLDNVLHRNQVAPLLPAEGNCAVLVTSRSTLPALDAVRIPVAPLNSMDSVHMLAQLIGERRVAAEPDMASEISRLCQGNPLALTIVGARCISRPGWHLSGLTGRLRKSERRLDELQVADLAMRSCYATSYEELLRRDPEHEAAAEAFRRLSFLSSPFTAALAAETIGSNPTTSERILDELVAVGLLDPVGQDVYRMPDLVRLYARELADHERLPPHASTRLVLTRPRR</sequence>
<organism evidence="1 2">
    <name type="scientific">Streptomyces achmelvichensis</name>
    <dbReference type="NCBI Taxonomy" id="3134111"/>
    <lineage>
        <taxon>Bacteria</taxon>
        <taxon>Bacillati</taxon>
        <taxon>Actinomycetota</taxon>
        <taxon>Actinomycetes</taxon>
        <taxon>Kitasatosporales</taxon>
        <taxon>Streptomycetaceae</taxon>
        <taxon>Streptomyces</taxon>
    </lineage>
</organism>
<gene>
    <name evidence="1" type="ORF">WKI67_13080</name>
</gene>